<dbReference type="InterPro" id="IPR032466">
    <property type="entry name" value="Metal_Hydrolase"/>
</dbReference>
<proteinExistence type="inferred from homology"/>
<evidence type="ECO:0000313" key="12">
    <source>
        <dbReference type="EMBL" id="KZF24324.1"/>
    </source>
</evidence>
<dbReference type="Proteomes" id="UP000076632">
    <property type="component" value="Unassembled WGS sequence"/>
</dbReference>
<dbReference type="GO" id="GO:0004000">
    <property type="term" value="F:adenosine deaminase activity"/>
    <property type="evidence" value="ECO:0007669"/>
    <property type="project" value="TreeGrafter"/>
</dbReference>
<reference evidence="12 13" key="1">
    <citation type="journal article" date="2016" name="Fungal Biol.">
        <title>The genome of Xylona heveae provides a window into fungal endophytism.</title>
        <authorList>
            <person name="Gazis R."/>
            <person name="Kuo A."/>
            <person name="Riley R."/>
            <person name="LaButti K."/>
            <person name="Lipzen A."/>
            <person name="Lin J."/>
            <person name="Amirebrahimi M."/>
            <person name="Hesse C.N."/>
            <person name="Spatafora J.W."/>
            <person name="Henrissat B."/>
            <person name="Hainaut M."/>
            <person name="Grigoriev I.V."/>
            <person name="Hibbett D.S."/>
        </authorList>
    </citation>
    <scope>NUCLEOTIDE SEQUENCE [LARGE SCALE GENOMIC DNA]</scope>
    <source>
        <strain evidence="12 13">TC161</strain>
    </source>
</reference>
<dbReference type="OMA" id="SMKQCIE"/>
<gene>
    <name evidence="12" type="ORF">L228DRAFT_218711</name>
</gene>
<evidence type="ECO:0000256" key="1">
    <source>
        <dbReference type="ARBA" id="ARBA00001947"/>
    </source>
</evidence>
<keyword evidence="8" id="KW-0378">Hydrolase</keyword>
<evidence type="ECO:0000256" key="3">
    <source>
        <dbReference type="ARBA" id="ARBA00006083"/>
    </source>
</evidence>
<feature type="region of interest" description="Disordered" evidence="10">
    <location>
        <begin position="1"/>
        <end position="20"/>
    </location>
</feature>
<accession>A0A165I3I1</accession>
<dbReference type="GO" id="GO:0046103">
    <property type="term" value="P:inosine biosynthetic process"/>
    <property type="evidence" value="ECO:0007669"/>
    <property type="project" value="TreeGrafter"/>
</dbReference>
<dbReference type="PANTHER" id="PTHR11409">
    <property type="entry name" value="ADENOSINE DEAMINASE"/>
    <property type="match status" value="1"/>
</dbReference>
<dbReference type="FunFam" id="3.20.20.140:FF:000017">
    <property type="entry name" value="Adenosine deaminase 2"/>
    <property type="match status" value="1"/>
</dbReference>
<name>A0A165I3I1_XYLHT</name>
<feature type="compositionally biased region" description="Acidic residues" evidence="10">
    <location>
        <begin position="10"/>
        <end position="20"/>
    </location>
</feature>
<comment type="cofactor">
    <cofactor evidence="1">
        <name>Zn(2+)</name>
        <dbReference type="ChEBI" id="CHEBI:29105"/>
    </cofactor>
</comment>
<comment type="similarity">
    <text evidence="3">Belongs to the metallo-dependent hydrolases superfamily. Adenosine and AMP deaminases family. ADGF subfamily.</text>
</comment>
<keyword evidence="5" id="KW-0964">Secreted</keyword>
<comment type="catalytic activity">
    <reaction evidence="9">
        <text>adenosine + H2O + H(+) = inosine + NH4(+)</text>
        <dbReference type="Rhea" id="RHEA:24408"/>
        <dbReference type="ChEBI" id="CHEBI:15377"/>
        <dbReference type="ChEBI" id="CHEBI:15378"/>
        <dbReference type="ChEBI" id="CHEBI:16335"/>
        <dbReference type="ChEBI" id="CHEBI:17596"/>
        <dbReference type="ChEBI" id="CHEBI:28938"/>
        <dbReference type="EC" id="3.5.4.4"/>
    </reaction>
</comment>
<dbReference type="GO" id="GO:0046872">
    <property type="term" value="F:metal ion binding"/>
    <property type="evidence" value="ECO:0007669"/>
    <property type="project" value="UniProtKB-KW"/>
</dbReference>
<dbReference type="SUPFAM" id="SSF51556">
    <property type="entry name" value="Metallo-dependent hydrolases"/>
    <property type="match status" value="1"/>
</dbReference>
<evidence type="ECO:0000256" key="6">
    <source>
        <dbReference type="ARBA" id="ARBA00022723"/>
    </source>
</evidence>
<evidence type="ECO:0000256" key="4">
    <source>
        <dbReference type="ARBA" id="ARBA00012784"/>
    </source>
</evidence>
<evidence type="ECO:0000256" key="7">
    <source>
        <dbReference type="ARBA" id="ARBA00022729"/>
    </source>
</evidence>
<evidence type="ECO:0000256" key="5">
    <source>
        <dbReference type="ARBA" id="ARBA00022525"/>
    </source>
</evidence>
<keyword evidence="6" id="KW-0479">Metal-binding</keyword>
<keyword evidence="13" id="KW-1185">Reference proteome</keyword>
<dbReference type="Gene3D" id="3.20.20.140">
    <property type="entry name" value="Metal-dependent hydrolases"/>
    <property type="match status" value="1"/>
</dbReference>
<evidence type="ECO:0000259" key="11">
    <source>
        <dbReference type="Pfam" id="PF00962"/>
    </source>
</evidence>
<dbReference type="Pfam" id="PF00962">
    <property type="entry name" value="A_deaminase"/>
    <property type="match status" value="1"/>
</dbReference>
<keyword evidence="7" id="KW-0732">Signal</keyword>
<evidence type="ECO:0000256" key="10">
    <source>
        <dbReference type="SAM" id="MobiDB-lite"/>
    </source>
</evidence>
<dbReference type="STRING" id="1328760.A0A165I3I1"/>
<dbReference type="AlphaFoldDB" id="A0A165I3I1"/>
<dbReference type="InterPro" id="IPR006330">
    <property type="entry name" value="Ado/ade_deaminase"/>
</dbReference>
<feature type="domain" description="Adenosine deaminase" evidence="11">
    <location>
        <begin position="246"/>
        <end position="547"/>
    </location>
</feature>
<evidence type="ECO:0000256" key="8">
    <source>
        <dbReference type="ARBA" id="ARBA00022801"/>
    </source>
</evidence>
<sequence>MSSIAHEDAQSDGDDWDEIEEGVPQMTDPFMQKYIQGRDALISQEKKLRSDNAFRQSLSPAAAEACAIVSRIRAEERRTVWTGAFEESLITQEKADVFPGMMFTLAKDRMQQTRLWKIVEKLPKGSLLHAHLCAMIELDWLFELALSIDGMCISSMTPLTSKADLEMGEVAFQFAKTTNANTRTAGDPDTNAAIWTSDYTPGTLVPLVAAADSFPDGGRAGFLSWLKDRCTITAEESLKHHHGLNAIWRKFISTFAILKSLLFYEPIFRQAIRKMCHQLLSDGVRWVDLREVFMFEYRKEGSEAPLEEFEGYAEMIRVMGEEVEKFKATEEGKGFWGARMIWTTLRHLDRRSVIENMNYCIEAKLMYPELIAGYDLVGQEDMGRTLKDLTPELFWFRKSCAEEGVEIPFFFHAGECLGDGSETDHNLFDAILLGTRRLGHAYSLYKHPLLIDMVKEKKILVESCPISNEVLRLTGSICSHTLPALLARGVPASLCNDDPAILGQGTSGTTHEFWQCLQAWDNLGLEGLAALAENSVRWSPFEDESAADWVKGIKDGTFGKGLRAARLKEWNIEWERFCQWVVEEYGDDAEGAEGGDDAEA</sequence>
<dbReference type="OrthoDB" id="7202371at2759"/>
<evidence type="ECO:0000256" key="2">
    <source>
        <dbReference type="ARBA" id="ARBA00004613"/>
    </source>
</evidence>
<protein>
    <recommendedName>
        <fullName evidence="4">adenosine deaminase</fullName>
        <ecNumber evidence="4">3.5.4.4</ecNumber>
    </recommendedName>
</protein>
<dbReference type="InParanoid" id="A0A165I3I1"/>
<dbReference type="GO" id="GO:0006154">
    <property type="term" value="P:adenosine catabolic process"/>
    <property type="evidence" value="ECO:0007669"/>
    <property type="project" value="TreeGrafter"/>
</dbReference>
<dbReference type="RefSeq" id="XP_018189879.1">
    <property type="nucleotide sequence ID" value="XM_018330192.1"/>
</dbReference>
<dbReference type="GO" id="GO:0005576">
    <property type="term" value="C:extracellular region"/>
    <property type="evidence" value="ECO:0007669"/>
    <property type="project" value="UniProtKB-SubCell"/>
</dbReference>
<dbReference type="InterPro" id="IPR001365">
    <property type="entry name" value="A_deaminase_dom"/>
</dbReference>
<dbReference type="PANTHER" id="PTHR11409:SF39">
    <property type="entry name" value="ADENOSINE DEAMINASE 2"/>
    <property type="match status" value="1"/>
</dbReference>
<dbReference type="EMBL" id="KV407456">
    <property type="protein sequence ID" value="KZF24324.1"/>
    <property type="molecule type" value="Genomic_DNA"/>
</dbReference>
<evidence type="ECO:0000313" key="13">
    <source>
        <dbReference type="Proteomes" id="UP000076632"/>
    </source>
</evidence>
<evidence type="ECO:0000256" key="9">
    <source>
        <dbReference type="ARBA" id="ARBA00047764"/>
    </source>
</evidence>
<comment type="subcellular location">
    <subcellularLocation>
        <location evidence="2">Secreted</location>
    </subcellularLocation>
</comment>
<dbReference type="GeneID" id="28895329"/>
<dbReference type="EC" id="3.5.4.4" evidence="4"/>
<organism evidence="12 13">
    <name type="scientific">Xylona heveae (strain CBS 132557 / TC161)</name>
    <dbReference type="NCBI Taxonomy" id="1328760"/>
    <lineage>
        <taxon>Eukaryota</taxon>
        <taxon>Fungi</taxon>
        <taxon>Dikarya</taxon>
        <taxon>Ascomycota</taxon>
        <taxon>Pezizomycotina</taxon>
        <taxon>Xylonomycetes</taxon>
        <taxon>Xylonales</taxon>
        <taxon>Xylonaceae</taxon>
        <taxon>Xylona</taxon>
    </lineage>
</organism>